<keyword evidence="3" id="KW-0805">Transcription regulation</keyword>
<reference evidence="9 10" key="1">
    <citation type="journal article" date="2024" name="G3 (Bethesda)">
        <title>Genome assembly of Hibiscus sabdariffa L. provides insights into metabolisms of medicinal natural products.</title>
        <authorList>
            <person name="Kim T."/>
        </authorList>
    </citation>
    <scope>NUCLEOTIDE SEQUENCE [LARGE SCALE GENOMIC DNA]</scope>
    <source>
        <strain evidence="9">TK-2024</strain>
        <tissue evidence="9">Old leaves</tissue>
    </source>
</reference>
<dbReference type="EMBL" id="JBBPBN010000022">
    <property type="protein sequence ID" value="KAK9013636.1"/>
    <property type="molecule type" value="Genomic_DNA"/>
</dbReference>
<feature type="domain" description="Myb-like" evidence="7">
    <location>
        <begin position="20"/>
        <end position="72"/>
    </location>
</feature>
<gene>
    <name evidence="9" type="ORF">V6N11_041637</name>
</gene>
<dbReference type="CDD" id="cd00167">
    <property type="entry name" value="SANT"/>
    <property type="match status" value="2"/>
</dbReference>
<evidence type="ECO:0000259" key="8">
    <source>
        <dbReference type="PROSITE" id="PS51294"/>
    </source>
</evidence>
<dbReference type="InterPro" id="IPR044676">
    <property type="entry name" value="EOBI/EOBII-like_plant"/>
</dbReference>
<name>A0ABR2RL46_9ROSI</name>
<evidence type="ECO:0000313" key="10">
    <source>
        <dbReference type="Proteomes" id="UP001396334"/>
    </source>
</evidence>
<feature type="domain" description="HTH myb-type" evidence="8">
    <location>
        <begin position="22"/>
        <end position="76"/>
    </location>
</feature>
<dbReference type="PANTHER" id="PTHR45675">
    <property type="entry name" value="MYB TRANSCRIPTION FACTOR-RELATED-RELATED"/>
    <property type="match status" value="1"/>
</dbReference>
<dbReference type="PANTHER" id="PTHR45675:SF31">
    <property type="entry name" value="MYB TRANSCRIPTION FACTOR"/>
    <property type="match status" value="1"/>
</dbReference>
<dbReference type="Gene3D" id="1.10.10.60">
    <property type="entry name" value="Homeodomain-like"/>
    <property type="match status" value="2"/>
</dbReference>
<evidence type="ECO:0000259" key="7">
    <source>
        <dbReference type="PROSITE" id="PS50090"/>
    </source>
</evidence>
<dbReference type="InterPro" id="IPR017930">
    <property type="entry name" value="Myb_dom"/>
</dbReference>
<sequence>MDVYETGFNFMSETLQNEQETDIRKGQWTEEEDSLLQAYVTLHGEGHWNSVARFSGLKRTGKSCRLRWLNYLRPETRRGNISLEEQLLILELHSRLGNRWSKIAQHLPGRTDNEIKNYWRTRVQKQAKMLECDVNSQKFRDAMRYDYIPRLLEKIRAGNANDSVRVDPSLLPEISGISSDSLETQASSVSNLRNIGGAWGIDEQSNGWFGGGDSMESVWNEENIWFLRQQLYDDDV</sequence>
<protein>
    <submittedName>
        <fullName evidence="9">Uncharacterized protein</fullName>
    </submittedName>
</protein>
<dbReference type="Proteomes" id="UP001396334">
    <property type="component" value="Unassembled WGS sequence"/>
</dbReference>
<evidence type="ECO:0000256" key="3">
    <source>
        <dbReference type="ARBA" id="ARBA00023015"/>
    </source>
</evidence>
<accession>A0ABR2RL46</accession>
<feature type="domain" description="HTH myb-type" evidence="8">
    <location>
        <begin position="77"/>
        <end position="127"/>
    </location>
</feature>
<feature type="domain" description="Myb-like" evidence="7">
    <location>
        <begin position="73"/>
        <end position="123"/>
    </location>
</feature>
<dbReference type="PROSITE" id="PS50090">
    <property type="entry name" value="MYB_LIKE"/>
    <property type="match status" value="2"/>
</dbReference>
<comment type="caution">
    <text evidence="9">The sequence shown here is derived from an EMBL/GenBank/DDBJ whole genome shotgun (WGS) entry which is preliminary data.</text>
</comment>
<keyword evidence="2" id="KW-0677">Repeat</keyword>
<evidence type="ECO:0000256" key="6">
    <source>
        <dbReference type="ARBA" id="ARBA00023242"/>
    </source>
</evidence>
<dbReference type="Pfam" id="PF00249">
    <property type="entry name" value="Myb_DNA-binding"/>
    <property type="match status" value="2"/>
</dbReference>
<evidence type="ECO:0000256" key="4">
    <source>
        <dbReference type="ARBA" id="ARBA00023125"/>
    </source>
</evidence>
<keyword evidence="6" id="KW-0539">Nucleus</keyword>
<organism evidence="9 10">
    <name type="scientific">Hibiscus sabdariffa</name>
    <name type="common">roselle</name>
    <dbReference type="NCBI Taxonomy" id="183260"/>
    <lineage>
        <taxon>Eukaryota</taxon>
        <taxon>Viridiplantae</taxon>
        <taxon>Streptophyta</taxon>
        <taxon>Embryophyta</taxon>
        <taxon>Tracheophyta</taxon>
        <taxon>Spermatophyta</taxon>
        <taxon>Magnoliopsida</taxon>
        <taxon>eudicotyledons</taxon>
        <taxon>Gunneridae</taxon>
        <taxon>Pentapetalae</taxon>
        <taxon>rosids</taxon>
        <taxon>malvids</taxon>
        <taxon>Malvales</taxon>
        <taxon>Malvaceae</taxon>
        <taxon>Malvoideae</taxon>
        <taxon>Hibiscus</taxon>
    </lineage>
</organism>
<keyword evidence="10" id="KW-1185">Reference proteome</keyword>
<keyword evidence="5" id="KW-0804">Transcription</keyword>
<keyword evidence="4" id="KW-0238">DNA-binding</keyword>
<dbReference type="InterPro" id="IPR009057">
    <property type="entry name" value="Homeodomain-like_sf"/>
</dbReference>
<dbReference type="SMART" id="SM00717">
    <property type="entry name" value="SANT"/>
    <property type="match status" value="2"/>
</dbReference>
<evidence type="ECO:0000313" key="9">
    <source>
        <dbReference type="EMBL" id="KAK9013636.1"/>
    </source>
</evidence>
<comment type="subcellular location">
    <subcellularLocation>
        <location evidence="1">Nucleus</location>
    </subcellularLocation>
</comment>
<evidence type="ECO:0000256" key="2">
    <source>
        <dbReference type="ARBA" id="ARBA00022737"/>
    </source>
</evidence>
<evidence type="ECO:0000256" key="1">
    <source>
        <dbReference type="ARBA" id="ARBA00004123"/>
    </source>
</evidence>
<evidence type="ECO:0000256" key="5">
    <source>
        <dbReference type="ARBA" id="ARBA00023163"/>
    </source>
</evidence>
<dbReference type="PROSITE" id="PS51294">
    <property type="entry name" value="HTH_MYB"/>
    <property type="match status" value="2"/>
</dbReference>
<proteinExistence type="predicted"/>
<dbReference type="InterPro" id="IPR001005">
    <property type="entry name" value="SANT/Myb"/>
</dbReference>
<dbReference type="SUPFAM" id="SSF46689">
    <property type="entry name" value="Homeodomain-like"/>
    <property type="match status" value="1"/>
</dbReference>